<name>A0ABR0RWM5_9EURO</name>
<dbReference type="RefSeq" id="XP_064733087.1">
    <property type="nucleotide sequence ID" value="XM_064870634.1"/>
</dbReference>
<dbReference type="EMBL" id="JAVHJV010000002">
    <property type="protein sequence ID" value="KAK5944997.1"/>
    <property type="molecule type" value="Genomic_DNA"/>
</dbReference>
<dbReference type="InterPro" id="IPR012132">
    <property type="entry name" value="GMC_OxRdtase"/>
</dbReference>
<dbReference type="Proteomes" id="UP001334248">
    <property type="component" value="Unassembled WGS sequence"/>
</dbReference>
<dbReference type="InterPro" id="IPR000172">
    <property type="entry name" value="GMC_OxRdtase_N"/>
</dbReference>
<comment type="caution">
    <text evidence="6">The sequence shown here is derived from an EMBL/GenBank/DDBJ whole genome shotgun (WGS) entry which is preliminary data.</text>
</comment>
<keyword evidence="2" id="KW-0274">FAD</keyword>
<dbReference type="InterPro" id="IPR036188">
    <property type="entry name" value="FAD/NAD-bd_sf"/>
</dbReference>
<dbReference type="Gene3D" id="3.50.50.60">
    <property type="entry name" value="FAD/NAD(P)-binding domain"/>
    <property type="match status" value="1"/>
</dbReference>
<evidence type="ECO:0000313" key="7">
    <source>
        <dbReference type="Proteomes" id="UP001334248"/>
    </source>
</evidence>
<dbReference type="GeneID" id="89995649"/>
<evidence type="ECO:0000259" key="5">
    <source>
        <dbReference type="PROSITE" id="PS00624"/>
    </source>
</evidence>
<dbReference type="PANTHER" id="PTHR11552">
    <property type="entry name" value="GLUCOSE-METHANOL-CHOLINE GMC OXIDOREDUCTASE"/>
    <property type="match status" value="1"/>
</dbReference>
<organism evidence="6 7">
    <name type="scientific">Knufia obscura</name>
    <dbReference type="NCBI Taxonomy" id="1635080"/>
    <lineage>
        <taxon>Eukaryota</taxon>
        <taxon>Fungi</taxon>
        <taxon>Dikarya</taxon>
        <taxon>Ascomycota</taxon>
        <taxon>Pezizomycotina</taxon>
        <taxon>Eurotiomycetes</taxon>
        <taxon>Chaetothyriomycetidae</taxon>
        <taxon>Chaetothyriales</taxon>
        <taxon>Trichomeriaceae</taxon>
        <taxon>Knufia</taxon>
    </lineage>
</organism>
<keyword evidence="7" id="KW-1185">Reference proteome</keyword>
<evidence type="ECO:0000259" key="4">
    <source>
        <dbReference type="PROSITE" id="PS00623"/>
    </source>
</evidence>
<feature type="signal peptide" evidence="3">
    <location>
        <begin position="1"/>
        <end position="21"/>
    </location>
</feature>
<gene>
    <name evidence="6" type="ORF">PMZ80_002200</name>
</gene>
<evidence type="ECO:0000256" key="1">
    <source>
        <dbReference type="ARBA" id="ARBA00010790"/>
    </source>
</evidence>
<dbReference type="SUPFAM" id="SSF54373">
    <property type="entry name" value="FAD-linked reductases, C-terminal domain"/>
    <property type="match status" value="1"/>
</dbReference>
<evidence type="ECO:0000313" key="6">
    <source>
        <dbReference type="EMBL" id="KAK5944997.1"/>
    </source>
</evidence>
<dbReference type="SUPFAM" id="SSF51905">
    <property type="entry name" value="FAD/NAD(P)-binding domain"/>
    <property type="match status" value="1"/>
</dbReference>
<feature type="domain" description="Glucose-methanol-choline oxidoreductase N-terminal" evidence="5">
    <location>
        <begin position="302"/>
        <end position="316"/>
    </location>
</feature>
<comment type="similarity">
    <text evidence="1 2">Belongs to the GMC oxidoreductase family.</text>
</comment>
<protein>
    <recommendedName>
        <fullName evidence="4 5">Glucose-methanol-choline oxidoreductase N-terminal domain-containing protein</fullName>
    </recommendedName>
</protein>
<proteinExistence type="inferred from homology"/>
<feature type="chain" id="PRO_5045240045" description="Glucose-methanol-choline oxidoreductase N-terminal domain-containing protein" evidence="3">
    <location>
        <begin position="22"/>
        <end position="624"/>
    </location>
</feature>
<evidence type="ECO:0000256" key="2">
    <source>
        <dbReference type="RuleBase" id="RU003968"/>
    </source>
</evidence>
<dbReference type="PROSITE" id="PS00624">
    <property type="entry name" value="GMC_OXRED_2"/>
    <property type="match status" value="1"/>
</dbReference>
<dbReference type="Pfam" id="PF05199">
    <property type="entry name" value="GMC_oxred_C"/>
    <property type="match status" value="1"/>
</dbReference>
<dbReference type="Gene3D" id="3.30.560.10">
    <property type="entry name" value="Glucose Oxidase, domain 3"/>
    <property type="match status" value="1"/>
</dbReference>
<dbReference type="PROSITE" id="PS00623">
    <property type="entry name" value="GMC_OXRED_1"/>
    <property type="match status" value="1"/>
</dbReference>
<feature type="domain" description="Glucose-methanol-choline oxidoreductase N-terminal" evidence="4">
    <location>
        <begin position="128"/>
        <end position="151"/>
    </location>
</feature>
<dbReference type="InterPro" id="IPR007867">
    <property type="entry name" value="GMC_OxRtase_C"/>
</dbReference>
<keyword evidence="2" id="KW-0285">Flavoprotein</keyword>
<accession>A0ABR0RWM5</accession>
<evidence type="ECO:0000256" key="3">
    <source>
        <dbReference type="SAM" id="SignalP"/>
    </source>
</evidence>
<dbReference type="PANTHER" id="PTHR11552:SF115">
    <property type="entry name" value="DEHYDROGENASE XPTC-RELATED"/>
    <property type="match status" value="1"/>
</dbReference>
<dbReference type="PIRSF" id="PIRSF000137">
    <property type="entry name" value="Alcohol_oxidase"/>
    <property type="match status" value="1"/>
</dbReference>
<sequence>MQTRIWSSSLLLLTAVVGSAAEPVIGDCVAQSDSYDFVVIGGGTAGLAFASRLSQYRPDDKIIVLEAGPDGRNEQKIYIPWNKVSGFNYACAKINLQQGTALGTVYDWNFTTVAQPNVDNRVMPQNRGKVLGGSSAINLIVWDRGTKAEFDAWEALGNPGWNWDSFYPDQLLAEDFLQSPWYGDEGTATGGPLGTEVHQYISPQSEALLPVMDTLGIDFNNISLAGNSLGSSWQPSSVNGHTHRRSYSPDYMKIASSNLCVMLDTRVAKIIIDDEEGPAAKGVVLESGQQIMATKEVVLSAGSLQSPGILELSGIGDSAILKAAGVTPIQDLPSVGENLQDHLRIQNSYQVKPDILSTDELRSNTTFQKEQLALYNASQPNVYWGSRNTYAFLNWDQVTGADATHLTSLAIQAVSADNTSISNQKLHFLTDPAKNSDVPQLEIFLSDGYSGRKGYPTDNTTAAYDNGFFTLFGSLQHLFSHGSVHITSTNISSQPRINPNYISSDYDLQVLITAAKYMRLLATTPPLSEYWVDEYEPGMDVQSDADWEAYVRNATFSIYHPTGTCAMLPREKGGVVDTELRVYGVKGLRVVDASIVPLLVSAHIQTAVYGIAERAARLVRETWA</sequence>
<reference evidence="6 7" key="1">
    <citation type="journal article" date="2023" name="Res Sq">
        <title>Genomic and morphological characterization of Knufia obscura isolated from the Mars 2020 spacecraft assembly facility.</title>
        <authorList>
            <person name="Chander A.M."/>
            <person name="Teixeira M.M."/>
            <person name="Singh N.K."/>
            <person name="Williams M.P."/>
            <person name="Parker C.W."/>
            <person name="Leo P."/>
            <person name="Stajich J.E."/>
            <person name="Torok T."/>
            <person name="Tighe S."/>
            <person name="Mason C.E."/>
            <person name="Venkateswaran K."/>
        </authorList>
    </citation>
    <scope>NUCLEOTIDE SEQUENCE [LARGE SCALE GENOMIC DNA]</scope>
    <source>
        <strain evidence="6 7">CCFEE 5817</strain>
    </source>
</reference>
<dbReference type="Pfam" id="PF00732">
    <property type="entry name" value="GMC_oxred_N"/>
    <property type="match status" value="1"/>
</dbReference>
<keyword evidence="3" id="KW-0732">Signal</keyword>